<dbReference type="CDD" id="cd00093">
    <property type="entry name" value="HTH_XRE"/>
    <property type="match status" value="1"/>
</dbReference>
<dbReference type="EMBL" id="VDMN01000011">
    <property type="protein sequence ID" value="TNM59904.1"/>
    <property type="molecule type" value="Genomic_DNA"/>
</dbReference>
<dbReference type="GO" id="GO:0005829">
    <property type="term" value="C:cytosol"/>
    <property type="evidence" value="ECO:0007669"/>
    <property type="project" value="TreeGrafter"/>
</dbReference>
<keyword evidence="4" id="KW-1185">Reference proteome</keyword>
<dbReference type="AlphaFoldDB" id="A0A5C4XBW7"/>
<accession>A0A5C4XBW7</accession>
<dbReference type="Gene3D" id="1.10.260.40">
    <property type="entry name" value="lambda repressor-like DNA-binding domains"/>
    <property type="match status" value="1"/>
</dbReference>
<evidence type="ECO:0000256" key="1">
    <source>
        <dbReference type="ARBA" id="ARBA00023125"/>
    </source>
</evidence>
<sequence>MRSQPNNVDVQVGNAIRIQRVIKRLSQSALGERVGISFQQIQKYERGANRVSASMLVDMANALEVDVRVFFDEAAPPKSAILANDNQVVSETFKASREGMLLNAAFFSIKNKAIREKILRLVLSLAGKTVEDGDKEEIEGFAPN</sequence>
<evidence type="ECO:0000313" key="4">
    <source>
        <dbReference type="Proteomes" id="UP000311605"/>
    </source>
</evidence>
<dbReference type="GO" id="GO:0003677">
    <property type="term" value="F:DNA binding"/>
    <property type="evidence" value="ECO:0007669"/>
    <property type="project" value="UniProtKB-KW"/>
</dbReference>
<comment type="caution">
    <text evidence="3">The sequence shown here is derived from an EMBL/GenBank/DDBJ whole genome shotgun (WGS) entry which is preliminary data.</text>
</comment>
<feature type="domain" description="HTH cro/C1-type" evidence="2">
    <location>
        <begin position="16"/>
        <end position="70"/>
    </location>
</feature>
<dbReference type="RefSeq" id="WP_139679428.1">
    <property type="nucleotide sequence ID" value="NZ_VDMN01000011.1"/>
</dbReference>
<keyword evidence="1" id="KW-0238">DNA-binding</keyword>
<dbReference type="PANTHER" id="PTHR46797:SF1">
    <property type="entry name" value="METHYLPHOSPHONATE SYNTHASE"/>
    <property type="match status" value="1"/>
</dbReference>
<reference evidence="3 4" key="1">
    <citation type="submission" date="2019-06" db="EMBL/GenBank/DDBJ databases">
        <title>The draft genome of Rhizobium smilacinae PTYR-5.</title>
        <authorList>
            <person name="Liu L."/>
            <person name="Li L."/>
            <person name="Zhang X."/>
        </authorList>
    </citation>
    <scope>NUCLEOTIDE SEQUENCE [LARGE SCALE GENOMIC DNA]</scope>
    <source>
        <strain evidence="3 4">PTYR-5</strain>
    </source>
</reference>
<name>A0A5C4XBW7_9HYPH</name>
<dbReference type="Proteomes" id="UP000311605">
    <property type="component" value="Unassembled WGS sequence"/>
</dbReference>
<dbReference type="SUPFAM" id="SSF47413">
    <property type="entry name" value="lambda repressor-like DNA-binding domains"/>
    <property type="match status" value="1"/>
</dbReference>
<organism evidence="3 4">
    <name type="scientific">Aliirhizobium smilacinae</name>
    <dbReference type="NCBI Taxonomy" id="1395944"/>
    <lineage>
        <taxon>Bacteria</taxon>
        <taxon>Pseudomonadati</taxon>
        <taxon>Pseudomonadota</taxon>
        <taxon>Alphaproteobacteria</taxon>
        <taxon>Hyphomicrobiales</taxon>
        <taxon>Rhizobiaceae</taxon>
        <taxon>Aliirhizobium</taxon>
    </lineage>
</organism>
<dbReference type="PROSITE" id="PS50943">
    <property type="entry name" value="HTH_CROC1"/>
    <property type="match status" value="1"/>
</dbReference>
<dbReference type="PANTHER" id="PTHR46797">
    <property type="entry name" value="HTH-TYPE TRANSCRIPTIONAL REGULATOR"/>
    <property type="match status" value="1"/>
</dbReference>
<evidence type="ECO:0000259" key="2">
    <source>
        <dbReference type="PROSITE" id="PS50943"/>
    </source>
</evidence>
<dbReference type="OrthoDB" id="9797172at2"/>
<gene>
    <name evidence="3" type="ORF">FHP24_27435</name>
</gene>
<evidence type="ECO:0000313" key="3">
    <source>
        <dbReference type="EMBL" id="TNM59904.1"/>
    </source>
</evidence>
<dbReference type="InterPro" id="IPR001387">
    <property type="entry name" value="Cro/C1-type_HTH"/>
</dbReference>
<dbReference type="InterPro" id="IPR010982">
    <property type="entry name" value="Lambda_DNA-bd_dom_sf"/>
</dbReference>
<protein>
    <submittedName>
        <fullName evidence="3">Helix-turn-helix transcriptional regulator</fullName>
    </submittedName>
</protein>
<dbReference type="InterPro" id="IPR050807">
    <property type="entry name" value="TransReg_Diox_bact_type"/>
</dbReference>
<proteinExistence type="predicted"/>
<dbReference type="GO" id="GO:0003700">
    <property type="term" value="F:DNA-binding transcription factor activity"/>
    <property type="evidence" value="ECO:0007669"/>
    <property type="project" value="TreeGrafter"/>
</dbReference>
<dbReference type="Pfam" id="PF01381">
    <property type="entry name" value="HTH_3"/>
    <property type="match status" value="1"/>
</dbReference>
<dbReference type="SMART" id="SM00530">
    <property type="entry name" value="HTH_XRE"/>
    <property type="match status" value="1"/>
</dbReference>